<protein>
    <submittedName>
        <fullName evidence="1">Uncharacterized protein</fullName>
    </submittedName>
</protein>
<dbReference type="Proteomes" id="UP001607303">
    <property type="component" value="Unassembled WGS sequence"/>
</dbReference>
<gene>
    <name evidence="1" type="ORF">V1477_009996</name>
</gene>
<dbReference type="AlphaFoldDB" id="A0ABD2CBF4"/>
<dbReference type="EMBL" id="JAYRBN010000058">
    <property type="protein sequence ID" value="KAL2742367.1"/>
    <property type="molecule type" value="Genomic_DNA"/>
</dbReference>
<accession>A0ABD2CBF4</accession>
<evidence type="ECO:0000313" key="2">
    <source>
        <dbReference type="Proteomes" id="UP001607303"/>
    </source>
</evidence>
<organism evidence="1 2">
    <name type="scientific">Vespula maculifrons</name>
    <name type="common">Eastern yellow jacket</name>
    <name type="synonym">Wasp</name>
    <dbReference type="NCBI Taxonomy" id="7453"/>
    <lineage>
        <taxon>Eukaryota</taxon>
        <taxon>Metazoa</taxon>
        <taxon>Ecdysozoa</taxon>
        <taxon>Arthropoda</taxon>
        <taxon>Hexapoda</taxon>
        <taxon>Insecta</taxon>
        <taxon>Pterygota</taxon>
        <taxon>Neoptera</taxon>
        <taxon>Endopterygota</taxon>
        <taxon>Hymenoptera</taxon>
        <taxon>Apocrita</taxon>
        <taxon>Aculeata</taxon>
        <taxon>Vespoidea</taxon>
        <taxon>Vespidae</taxon>
        <taxon>Vespinae</taxon>
        <taxon>Vespula</taxon>
    </lineage>
</organism>
<proteinExistence type="predicted"/>
<evidence type="ECO:0000313" key="1">
    <source>
        <dbReference type="EMBL" id="KAL2742367.1"/>
    </source>
</evidence>
<reference evidence="1 2" key="1">
    <citation type="journal article" date="2024" name="Ann. Entomol. Soc. Am.">
        <title>Genomic analyses of the southern and eastern yellowjacket wasps (Hymenoptera: Vespidae) reveal evolutionary signatures of social life.</title>
        <authorList>
            <person name="Catto M.A."/>
            <person name="Caine P.B."/>
            <person name="Orr S.E."/>
            <person name="Hunt B.G."/>
            <person name="Goodisman M.A.D."/>
        </authorList>
    </citation>
    <scope>NUCLEOTIDE SEQUENCE [LARGE SCALE GENOMIC DNA]</scope>
    <source>
        <strain evidence="1">232</strain>
        <tissue evidence="1">Head and thorax</tissue>
    </source>
</reference>
<sequence>FFYPSPIVACLYNEYSSSKHVVEGLKVVNYLSMRKIRLLIRRRLEEETLLRETRTEKYDVINDNNDGAACPNPKLKAGTHCQTSFLLR</sequence>
<name>A0ABD2CBF4_VESMC</name>
<keyword evidence="2" id="KW-1185">Reference proteome</keyword>
<feature type="non-terminal residue" evidence="1">
    <location>
        <position position="1"/>
    </location>
</feature>
<comment type="caution">
    <text evidence="1">The sequence shown here is derived from an EMBL/GenBank/DDBJ whole genome shotgun (WGS) entry which is preliminary data.</text>
</comment>